<dbReference type="Proteomes" id="UP000076625">
    <property type="component" value="Unassembled WGS sequence"/>
</dbReference>
<evidence type="ECO:0000313" key="6">
    <source>
        <dbReference type="EMBL" id="KZE33549.1"/>
    </source>
</evidence>
<protein>
    <submittedName>
        <fullName evidence="6">LysR family transcriptional regulator</fullName>
    </submittedName>
</protein>
<dbReference type="InterPro" id="IPR036388">
    <property type="entry name" value="WH-like_DNA-bd_sf"/>
</dbReference>
<reference evidence="7" key="1">
    <citation type="submission" date="2016-01" db="EMBL/GenBank/DDBJ databases">
        <title>Draft genome of Chromobacterium sp. F49.</title>
        <authorList>
            <person name="Hong K.W."/>
        </authorList>
    </citation>
    <scope>NUCLEOTIDE SEQUENCE [LARGE SCALE GENOMIC DNA]</scope>
    <source>
        <strain evidence="7">CN10</strain>
    </source>
</reference>
<dbReference type="Pfam" id="PF00126">
    <property type="entry name" value="HTH_1"/>
    <property type="match status" value="1"/>
</dbReference>
<dbReference type="PANTHER" id="PTHR30126">
    <property type="entry name" value="HTH-TYPE TRANSCRIPTIONAL REGULATOR"/>
    <property type="match status" value="1"/>
</dbReference>
<keyword evidence="4" id="KW-0804">Transcription</keyword>
<evidence type="ECO:0000313" key="7">
    <source>
        <dbReference type="Proteomes" id="UP000076625"/>
    </source>
</evidence>
<evidence type="ECO:0000259" key="5">
    <source>
        <dbReference type="PROSITE" id="PS50931"/>
    </source>
</evidence>
<dbReference type="OrthoDB" id="8715249at2"/>
<dbReference type="RefSeq" id="WP_066610942.1">
    <property type="nucleotide sequence ID" value="NZ_LQQU01000013.1"/>
</dbReference>
<name>A0A165FKD6_9NEIS</name>
<dbReference type="STRING" id="1452487.AVW16_08415"/>
<dbReference type="InterPro" id="IPR036390">
    <property type="entry name" value="WH_DNA-bd_sf"/>
</dbReference>
<evidence type="ECO:0000256" key="3">
    <source>
        <dbReference type="ARBA" id="ARBA00023125"/>
    </source>
</evidence>
<dbReference type="PANTHER" id="PTHR30126:SF2">
    <property type="entry name" value="HTH-TYPE TRANSCRIPTIONAL REGULATOR YJIE"/>
    <property type="match status" value="1"/>
</dbReference>
<sequence length="303" mass="33077">MDTKLLEDFLSLAETGSFTRSAQFRHMTQPAFSRRIQALEEWVGADLIDRTVYPPRLTAAGELFRTHAASIVEALRAARAQVRGQKPLPAASLAFALPHALALSFFPKWLSQIRQGFGALPCRLEAGNVHDAVLAFVEGECDLLLCYHHPAQPVELERRRYPGLVLGVERLLPFSACDGGGAPRYALPGEPGRPLPYLGYSAGAYLRRIADLILARSAAPCHLEQCYENDMAEGLKNMVLEGHGVAFLPESTVARELAQGQLAPAGDAAWGEALGIHLYRDARRAKPAQDALWAFLAARYPAV</sequence>
<feature type="domain" description="HTH lysR-type" evidence="5">
    <location>
        <begin position="1"/>
        <end position="58"/>
    </location>
</feature>
<evidence type="ECO:0000256" key="2">
    <source>
        <dbReference type="ARBA" id="ARBA00023015"/>
    </source>
</evidence>
<gene>
    <name evidence="6" type="ORF">AVW16_08415</name>
</gene>
<dbReference type="AlphaFoldDB" id="A0A165FKD6"/>
<dbReference type="SUPFAM" id="SSF46785">
    <property type="entry name" value="Winged helix' DNA-binding domain"/>
    <property type="match status" value="1"/>
</dbReference>
<dbReference type="Gene3D" id="1.10.10.10">
    <property type="entry name" value="Winged helix-like DNA-binding domain superfamily/Winged helix DNA-binding domain"/>
    <property type="match status" value="1"/>
</dbReference>
<accession>A0A165FKD6</accession>
<keyword evidence="3" id="KW-0238">DNA-binding</keyword>
<dbReference type="Pfam" id="PF03466">
    <property type="entry name" value="LysR_substrate"/>
    <property type="match status" value="1"/>
</dbReference>
<dbReference type="PROSITE" id="PS50931">
    <property type="entry name" value="HTH_LYSR"/>
    <property type="match status" value="1"/>
</dbReference>
<dbReference type="CDD" id="cd05466">
    <property type="entry name" value="PBP2_LTTR_substrate"/>
    <property type="match status" value="1"/>
</dbReference>
<dbReference type="GO" id="GO:0003700">
    <property type="term" value="F:DNA-binding transcription factor activity"/>
    <property type="evidence" value="ECO:0007669"/>
    <property type="project" value="InterPro"/>
</dbReference>
<dbReference type="SUPFAM" id="SSF53850">
    <property type="entry name" value="Periplasmic binding protein-like II"/>
    <property type="match status" value="1"/>
</dbReference>
<dbReference type="InterPro" id="IPR005119">
    <property type="entry name" value="LysR_subst-bd"/>
</dbReference>
<dbReference type="Gene3D" id="3.40.190.10">
    <property type="entry name" value="Periplasmic binding protein-like II"/>
    <property type="match status" value="2"/>
</dbReference>
<dbReference type="EMBL" id="LQQU01000013">
    <property type="protein sequence ID" value="KZE33549.1"/>
    <property type="molecule type" value="Genomic_DNA"/>
</dbReference>
<comment type="similarity">
    <text evidence="1">Belongs to the LysR transcriptional regulatory family.</text>
</comment>
<keyword evidence="7" id="KW-1185">Reference proteome</keyword>
<dbReference type="InterPro" id="IPR000847">
    <property type="entry name" value="LysR_HTH_N"/>
</dbReference>
<organism evidence="6 7">
    <name type="scientific">Crenobacter luteus</name>
    <dbReference type="NCBI Taxonomy" id="1452487"/>
    <lineage>
        <taxon>Bacteria</taxon>
        <taxon>Pseudomonadati</taxon>
        <taxon>Pseudomonadota</taxon>
        <taxon>Betaproteobacteria</taxon>
        <taxon>Neisseriales</taxon>
        <taxon>Neisseriaceae</taxon>
        <taxon>Crenobacter</taxon>
    </lineage>
</organism>
<dbReference type="PRINTS" id="PR00039">
    <property type="entry name" value="HTHLYSR"/>
</dbReference>
<dbReference type="GO" id="GO:0000976">
    <property type="term" value="F:transcription cis-regulatory region binding"/>
    <property type="evidence" value="ECO:0007669"/>
    <property type="project" value="TreeGrafter"/>
</dbReference>
<keyword evidence="2" id="KW-0805">Transcription regulation</keyword>
<comment type="caution">
    <text evidence="6">The sequence shown here is derived from an EMBL/GenBank/DDBJ whole genome shotgun (WGS) entry which is preliminary data.</text>
</comment>
<evidence type="ECO:0000256" key="1">
    <source>
        <dbReference type="ARBA" id="ARBA00009437"/>
    </source>
</evidence>
<proteinExistence type="inferred from homology"/>
<evidence type="ECO:0000256" key="4">
    <source>
        <dbReference type="ARBA" id="ARBA00023163"/>
    </source>
</evidence>